<evidence type="ECO:0000313" key="4">
    <source>
        <dbReference type="EMBL" id="SJZ47238.1"/>
    </source>
</evidence>
<proteinExistence type="predicted"/>
<dbReference type="AlphaFoldDB" id="A0A1T4KY12"/>
<dbReference type="CDD" id="cd04194">
    <property type="entry name" value="GT8_A4GalT_like"/>
    <property type="match status" value="1"/>
</dbReference>
<reference evidence="4 5" key="1">
    <citation type="submission" date="2017-02" db="EMBL/GenBank/DDBJ databases">
        <authorList>
            <person name="Peterson S.W."/>
        </authorList>
    </citation>
    <scope>NUCLEOTIDE SEQUENCE [LARGE SCALE GENOMIC DNA]</scope>
    <source>
        <strain evidence="4 5">ATCC BAA-909</strain>
    </source>
</reference>
<dbReference type="GO" id="GO:0016757">
    <property type="term" value="F:glycosyltransferase activity"/>
    <property type="evidence" value="ECO:0007669"/>
    <property type="project" value="UniProtKB-KW"/>
</dbReference>
<dbReference type="InterPro" id="IPR029044">
    <property type="entry name" value="Nucleotide-diphossugar_trans"/>
</dbReference>
<dbReference type="STRING" id="225004.SAMN02745152_00376"/>
<dbReference type="Pfam" id="PF01501">
    <property type="entry name" value="Glyco_transf_8"/>
    <property type="match status" value="1"/>
</dbReference>
<dbReference type="RefSeq" id="WP_078930122.1">
    <property type="nucleotide sequence ID" value="NZ_FUXC01000001.1"/>
</dbReference>
<protein>
    <submittedName>
        <fullName evidence="4">Glycosyl transferase family 8</fullName>
    </submittedName>
</protein>
<evidence type="ECO:0000256" key="2">
    <source>
        <dbReference type="ARBA" id="ARBA00022679"/>
    </source>
</evidence>
<dbReference type="InterPro" id="IPR002495">
    <property type="entry name" value="Glyco_trans_8"/>
</dbReference>
<keyword evidence="3" id="KW-0479">Metal-binding</keyword>
<evidence type="ECO:0000313" key="5">
    <source>
        <dbReference type="Proteomes" id="UP000190395"/>
    </source>
</evidence>
<dbReference type="Gene3D" id="3.90.550.10">
    <property type="entry name" value="Spore Coat Polysaccharide Biosynthesis Protein SpsA, Chain A"/>
    <property type="match status" value="1"/>
</dbReference>
<keyword evidence="5" id="KW-1185">Reference proteome</keyword>
<dbReference type="EMBL" id="FUXC01000001">
    <property type="protein sequence ID" value="SJZ47238.1"/>
    <property type="molecule type" value="Genomic_DNA"/>
</dbReference>
<dbReference type="SUPFAM" id="SSF53448">
    <property type="entry name" value="Nucleotide-diphospho-sugar transferases"/>
    <property type="match status" value="1"/>
</dbReference>
<organism evidence="4 5">
    <name type="scientific">Treponema berlinense</name>
    <dbReference type="NCBI Taxonomy" id="225004"/>
    <lineage>
        <taxon>Bacteria</taxon>
        <taxon>Pseudomonadati</taxon>
        <taxon>Spirochaetota</taxon>
        <taxon>Spirochaetia</taxon>
        <taxon>Spirochaetales</taxon>
        <taxon>Treponemataceae</taxon>
        <taxon>Treponema</taxon>
    </lineage>
</organism>
<name>A0A1T4KY12_9SPIR</name>
<accession>A0A1T4KY12</accession>
<dbReference type="GeneID" id="303366648"/>
<sequence length="320" mass="37983">MNIAFSTDNNYLQYCSIAICSICENNKGEELNFYILNKNLSDSNKALLNDFLKKYEKVSVQYLQVQESDIKDLPIGRSDQINKYVSIETYFRLFLANLLPESVEKIIYLDCDIIVRKSLLDLWNVDLTGKAIAGITDSSTYKVSTYNRLRYDPKIGYFNGGVLVLNLKYWRENNCFNEFMDFIKNYPERIVWHDQDVLNYVLRNNKIHLSFEFNLQDELLNPEEETTMLYTDFEAMYKAGKDPVIIHYSSRRKPWFVECDSPYKNEYFKYRALTPFKNAQLLKRKLNKKEIIKKYLSFFKVCDVPPPIRPRKYNPQFVLK</sequence>
<dbReference type="OrthoDB" id="307532at2"/>
<dbReference type="GO" id="GO:0046872">
    <property type="term" value="F:metal ion binding"/>
    <property type="evidence" value="ECO:0007669"/>
    <property type="project" value="UniProtKB-KW"/>
</dbReference>
<keyword evidence="1" id="KW-0328">Glycosyltransferase</keyword>
<keyword evidence="2 4" id="KW-0808">Transferase</keyword>
<dbReference type="Proteomes" id="UP000190395">
    <property type="component" value="Unassembled WGS sequence"/>
</dbReference>
<evidence type="ECO:0000256" key="3">
    <source>
        <dbReference type="ARBA" id="ARBA00022723"/>
    </source>
</evidence>
<dbReference type="PANTHER" id="PTHR13778">
    <property type="entry name" value="GLYCOSYLTRANSFERASE 8 DOMAIN-CONTAINING PROTEIN"/>
    <property type="match status" value="1"/>
</dbReference>
<dbReference type="InterPro" id="IPR050748">
    <property type="entry name" value="Glycosyltrans_8_dom-fam"/>
</dbReference>
<evidence type="ECO:0000256" key="1">
    <source>
        <dbReference type="ARBA" id="ARBA00022676"/>
    </source>
</evidence>
<gene>
    <name evidence="4" type="ORF">SAMN02745152_00376</name>
</gene>
<dbReference type="PANTHER" id="PTHR13778:SF47">
    <property type="entry name" value="LIPOPOLYSACCHARIDE 1,3-GALACTOSYLTRANSFERASE"/>
    <property type="match status" value="1"/>
</dbReference>